<evidence type="ECO:0000313" key="2">
    <source>
        <dbReference type="EMBL" id="VFK41152.1"/>
    </source>
</evidence>
<dbReference type="EMBL" id="CAADFR010000086">
    <property type="protein sequence ID" value="VFK41152.1"/>
    <property type="molecule type" value="Genomic_DNA"/>
</dbReference>
<organism evidence="2">
    <name type="scientific">Candidatus Kentrum sp. SD</name>
    <dbReference type="NCBI Taxonomy" id="2126332"/>
    <lineage>
        <taxon>Bacteria</taxon>
        <taxon>Pseudomonadati</taxon>
        <taxon>Pseudomonadota</taxon>
        <taxon>Gammaproteobacteria</taxon>
        <taxon>Candidatus Kentrum</taxon>
    </lineage>
</organism>
<reference evidence="2" key="1">
    <citation type="submission" date="2019-02" db="EMBL/GenBank/DDBJ databases">
        <authorList>
            <person name="Gruber-Vodicka R. H."/>
            <person name="Seah K. B. B."/>
        </authorList>
    </citation>
    <scope>NUCLEOTIDE SEQUENCE</scope>
    <source>
        <strain evidence="3">BECK_S1320</strain>
        <strain evidence="2">BECK_S1321</strain>
    </source>
</reference>
<name>A0A450YHW2_9GAMM</name>
<feature type="region of interest" description="Disordered" evidence="1">
    <location>
        <begin position="84"/>
        <end position="111"/>
    </location>
</feature>
<sequence length="111" mass="12768">MKAEALLADLSRALMQLTDALAVRPEHDVIRAGCIQYFAPCATLFRQPVDFPITPFFSRISFEMKSTENLKGWERLHTKYRHNVPLNLPGRPSRSSPKKRDCIRADRQDLV</sequence>
<accession>A0A450YHW2</accession>
<proteinExistence type="predicted"/>
<dbReference type="AlphaFoldDB" id="A0A450YHW2"/>
<evidence type="ECO:0000313" key="3">
    <source>
        <dbReference type="EMBL" id="VFK47403.1"/>
    </source>
</evidence>
<feature type="compositionally biased region" description="Basic and acidic residues" evidence="1">
    <location>
        <begin position="98"/>
        <end position="111"/>
    </location>
</feature>
<evidence type="ECO:0000256" key="1">
    <source>
        <dbReference type="SAM" id="MobiDB-lite"/>
    </source>
</evidence>
<gene>
    <name evidence="3" type="ORF">BECKSD772E_GA0070983_10949</name>
    <name evidence="2" type="ORF">BECKSD772F_GA0070984_10869</name>
</gene>
<protein>
    <submittedName>
        <fullName evidence="2">Uncharacterized protein</fullName>
    </submittedName>
</protein>
<dbReference type="EMBL" id="CAADFU010000094">
    <property type="protein sequence ID" value="VFK47403.1"/>
    <property type="molecule type" value="Genomic_DNA"/>
</dbReference>